<reference evidence="1 2" key="1">
    <citation type="submission" date="2022-01" db="EMBL/GenBank/DDBJ databases">
        <authorList>
            <person name="Xiong W."/>
            <person name="Schranz E."/>
        </authorList>
    </citation>
    <scope>NUCLEOTIDE SEQUENCE [LARGE SCALE GENOMIC DNA]</scope>
</reference>
<proteinExistence type="predicted"/>
<dbReference type="EMBL" id="CAKMRJ010004445">
    <property type="protein sequence ID" value="CAH1436886.1"/>
    <property type="molecule type" value="Genomic_DNA"/>
</dbReference>
<dbReference type="AlphaFoldDB" id="A0AAU9NGB1"/>
<accession>A0AAU9NGB1</accession>
<name>A0AAU9NGB1_9ASTR</name>
<protein>
    <submittedName>
        <fullName evidence="1">Uncharacterized protein</fullName>
    </submittedName>
</protein>
<gene>
    <name evidence="1" type="ORF">LVIROSA_LOCUS23235</name>
</gene>
<comment type="caution">
    <text evidence="1">The sequence shown here is derived from an EMBL/GenBank/DDBJ whole genome shotgun (WGS) entry which is preliminary data.</text>
</comment>
<dbReference type="Proteomes" id="UP001157418">
    <property type="component" value="Unassembled WGS sequence"/>
</dbReference>
<evidence type="ECO:0000313" key="2">
    <source>
        <dbReference type="Proteomes" id="UP001157418"/>
    </source>
</evidence>
<evidence type="ECO:0000313" key="1">
    <source>
        <dbReference type="EMBL" id="CAH1436886.1"/>
    </source>
</evidence>
<keyword evidence="2" id="KW-1185">Reference proteome</keyword>
<organism evidence="1 2">
    <name type="scientific">Lactuca virosa</name>
    <dbReference type="NCBI Taxonomy" id="75947"/>
    <lineage>
        <taxon>Eukaryota</taxon>
        <taxon>Viridiplantae</taxon>
        <taxon>Streptophyta</taxon>
        <taxon>Embryophyta</taxon>
        <taxon>Tracheophyta</taxon>
        <taxon>Spermatophyta</taxon>
        <taxon>Magnoliopsida</taxon>
        <taxon>eudicotyledons</taxon>
        <taxon>Gunneridae</taxon>
        <taxon>Pentapetalae</taxon>
        <taxon>asterids</taxon>
        <taxon>campanulids</taxon>
        <taxon>Asterales</taxon>
        <taxon>Asteraceae</taxon>
        <taxon>Cichorioideae</taxon>
        <taxon>Cichorieae</taxon>
        <taxon>Lactucinae</taxon>
        <taxon>Lactuca</taxon>
    </lineage>
</organism>
<sequence length="317" mass="35879">MGRFGTLEFRGDGEVDLIDVNDDEDKLVEVETIEMLYCRICDDKKKIEEAIKKGLENDANDEEVKEWSRKVRQLFYATTLEPERVDYPKESKKINVVGGVTDGDNSSPTNEATMKTPVKVAVNSDQSNFVKGSSLICNVPLEGNNGKTKVVYVCDSISVLLLEYKGYSLLDSPVVMTPGFLNMSDEIVEMSIRKKKGFCKDDIPSFDLRITQLNEEDKNMDDMEGTKAVIRYTKKSVAEDKLKRKNGNDIMESEKVHVVDFNNGKGKRKGKLGQFRCSPYVDRITDMDETVKDDENVVAQSIITWGKDKRENNMGNY</sequence>